<dbReference type="PROSITE" id="PS00828">
    <property type="entry name" value="RIBOSOMAL_L36"/>
    <property type="match status" value="1"/>
</dbReference>
<dbReference type="GO" id="GO:0005840">
    <property type="term" value="C:ribosome"/>
    <property type="evidence" value="ECO:0007669"/>
    <property type="project" value="UniProtKB-KW"/>
</dbReference>
<name>A0A2M7BP59_9BACT</name>
<dbReference type="GO" id="GO:0006412">
    <property type="term" value="P:translation"/>
    <property type="evidence" value="ECO:0007669"/>
    <property type="project" value="UniProtKB-UniRule"/>
</dbReference>
<dbReference type="InterPro" id="IPR000473">
    <property type="entry name" value="Ribosomal_bL36"/>
</dbReference>
<comment type="caution">
    <text evidence="6">The sequence shown here is derived from an EMBL/GenBank/DDBJ whole genome shotgun (WGS) entry which is preliminary data.</text>
</comment>
<evidence type="ECO:0000256" key="2">
    <source>
        <dbReference type="ARBA" id="ARBA00022980"/>
    </source>
</evidence>
<dbReference type="GO" id="GO:0003735">
    <property type="term" value="F:structural constituent of ribosome"/>
    <property type="evidence" value="ECO:0007669"/>
    <property type="project" value="InterPro"/>
</dbReference>
<protein>
    <recommendedName>
        <fullName evidence="4">Large ribosomal subunit protein bL36</fullName>
    </recommendedName>
</protein>
<dbReference type="PANTHER" id="PTHR42888:SF1">
    <property type="entry name" value="LARGE RIBOSOMAL SUBUNIT PROTEIN BL36C"/>
    <property type="match status" value="1"/>
</dbReference>
<keyword evidence="3 4" id="KW-0687">Ribonucleoprotein</keyword>
<reference evidence="7" key="1">
    <citation type="submission" date="2017-09" db="EMBL/GenBank/DDBJ databases">
        <title>Depth-based differentiation of microbial function through sediment-hosted aquifers and enrichment of novel symbionts in the deep terrestrial subsurface.</title>
        <authorList>
            <person name="Probst A.J."/>
            <person name="Ladd B."/>
            <person name="Jarett J.K."/>
            <person name="Geller-Mcgrath D.E."/>
            <person name="Sieber C.M.K."/>
            <person name="Emerson J.B."/>
            <person name="Anantharaman K."/>
            <person name="Thomas B.C."/>
            <person name="Malmstrom R."/>
            <person name="Stieglmeier M."/>
            <person name="Klingl A."/>
            <person name="Woyke T."/>
            <person name="Ryan C.M."/>
            <person name="Banfield J.F."/>
        </authorList>
    </citation>
    <scope>NUCLEOTIDE SEQUENCE [LARGE SCALE GENOMIC DNA]</scope>
</reference>
<comment type="similarity">
    <text evidence="1 4 5">Belongs to the bacterial ribosomal protein bL36 family.</text>
</comment>
<evidence type="ECO:0000256" key="4">
    <source>
        <dbReference type="HAMAP-Rule" id="MF_00251"/>
    </source>
</evidence>
<keyword evidence="2 4" id="KW-0689">Ribosomal protein</keyword>
<evidence type="ECO:0000313" key="6">
    <source>
        <dbReference type="EMBL" id="PIV07245.1"/>
    </source>
</evidence>
<evidence type="ECO:0000313" key="7">
    <source>
        <dbReference type="Proteomes" id="UP000229191"/>
    </source>
</evidence>
<dbReference type="NCBIfam" id="TIGR01022">
    <property type="entry name" value="rpmJ_bact"/>
    <property type="match status" value="1"/>
</dbReference>
<dbReference type="Pfam" id="PF00444">
    <property type="entry name" value="Ribosomal_L36"/>
    <property type="match status" value="1"/>
</dbReference>
<sequence length="37" mass="4312">MKVKSSIKVRCKNCKVVIRRGLRRIICSTKKHTQKQG</sequence>
<evidence type="ECO:0000256" key="5">
    <source>
        <dbReference type="RuleBase" id="RU000571"/>
    </source>
</evidence>
<dbReference type="SUPFAM" id="SSF57840">
    <property type="entry name" value="Ribosomal protein L36"/>
    <property type="match status" value="1"/>
</dbReference>
<dbReference type="Proteomes" id="UP000229191">
    <property type="component" value="Unassembled WGS sequence"/>
</dbReference>
<dbReference type="GO" id="GO:0005737">
    <property type="term" value="C:cytoplasm"/>
    <property type="evidence" value="ECO:0007669"/>
    <property type="project" value="UniProtKB-ARBA"/>
</dbReference>
<dbReference type="GO" id="GO:1990904">
    <property type="term" value="C:ribonucleoprotein complex"/>
    <property type="evidence" value="ECO:0007669"/>
    <property type="project" value="UniProtKB-KW"/>
</dbReference>
<dbReference type="HAMAP" id="MF_00251">
    <property type="entry name" value="Ribosomal_bL36"/>
    <property type="match status" value="1"/>
</dbReference>
<dbReference type="EMBL" id="PEVB01000079">
    <property type="protein sequence ID" value="PIV07245.1"/>
    <property type="molecule type" value="Genomic_DNA"/>
</dbReference>
<dbReference type="AlphaFoldDB" id="A0A2M7BP59"/>
<proteinExistence type="inferred from homology"/>
<dbReference type="InterPro" id="IPR035977">
    <property type="entry name" value="Ribosomal_bL36_sp"/>
</dbReference>
<evidence type="ECO:0000256" key="1">
    <source>
        <dbReference type="ARBA" id="ARBA00007645"/>
    </source>
</evidence>
<accession>A0A2M7BP59</accession>
<evidence type="ECO:0000256" key="3">
    <source>
        <dbReference type="ARBA" id="ARBA00023274"/>
    </source>
</evidence>
<organism evidence="6 7">
    <name type="scientific">Candidatus Shapirobacteria bacterium CG03_land_8_20_14_0_80_35_14</name>
    <dbReference type="NCBI Taxonomy" id="1974878"/>
    <lineage>
        <taxon>Bacteria</taxon>
        <taxon>Candidatus Shapironibacteriota</taxon>
    </lineage>
</organism>
<dbReference type="PANTHER" id="PTHR42888">
    <property type="entry name" value="50S RIBOSOMAL PROTEIN L36, CHLOROPLASTIC"/>
    <property type="match status" value="1"/>
</dbReference>
<gene>
    <name evidence="4 6" type="primary">rpmJ</name>
    <name evidence="6" type="ORF">COS53_02835</name>
</gene>